<accession>A0AAN7TQW9</accession>
<organism evidence="2 3">
    <name type="scientific">Dictyostelium firmibasis</name>
    <dbReference type="NCBI Taxonomy" id="79012"/>
    <lineage>
        <taxon>Eukaryota</taxon>
        <taxon>Amoebozoa</taxon>
        <taxon>Evosea</taxon>
        <taxon>Eumycetozoa</taxon>
        <taxon>Dictyostelia</taxon>
        <taxon>Dictyosteliales</taxon>
        <taxon>Dictyosteliaceae</taxon>
        <taxon>Dictyostelium</taxon>
    </lineage>
</organism>
<dbReference type="AlphaFoldDB" id="A0AAN7TQW9"/>
<sequence length="174" mass="20689">MESLGKKFLYLEIDVERDSKIKLKDEELFFKVWRNVYIRNKCIFFHLRNFNRASKYFKLNFDSLREYQFKNYLTTLKIINDDTFFSNIDLHVPNKIIPYSVENLVINQNLLLKKGDLPDSINSLSFGRRFKEEISSGVLPKNLVKLRLGHNTKISSNFILPKTIKHLTLERNIN</sequence>
<comment type="caution">
    <text evidence="2">The sequence shown here is derived from an EMBL/GenBank/DDBJ whole genome shotgun (WGS) entry which is preliminary data.</text>
</comment>
<proteinExistence type="predicted"/>
<protein>
    <submittedName>
        <fullName evidence="2">Uncharacterized protein</fullName>
    </submittedName>
</protein>
<dbReference type="Pfam" id="PF05725">
    <property type="entry name" value="FNIP"/>
    <property type="match status" value="1"/>
</dbReference>
<keyword evidence="1" id="KW-0677">Repeat</keyword>
<evidence type="ECO:0000256" key="1">
    <source>
        <dbReference type="ARBA" id="ARBA00022737"/>
    </source>
</evidence>
<name>A0AAN7TQW9_9MYCE</name>
<evidence type="ECO:0000313" key="3">
    <source>
        <dbReference type="Proteomes" id="UP001344447"/>
    </source>
</evidence>
<evidence type="ECO:0000313" key="2">
    <source>
        <dbReference type="EMBL" id="KAK5577619.1"/>
    </source>
</evidence>
<dbReference type="InterPro" id="IPR051251">
    <property type="entry name" value="STK_FNIP-Repeat"/>
</dbReference>
<dbReference type="Proteomes" id="UP001344447">
    <property type="component" value="Unassembled WGS sequence"/>
</dbReference>
<keyword evidence="3" id="KW-1185">Reference proteome</keyword>
<dbReference type="EMBL" id="JAVFKY010000004">
    <property type="protein sequence ID" value="KAK5577619.1"/>
    <property type="molecule type" value="Genomic_DNA"/>
</dbReference>
<reference evidence="2 3" key="1">
    <citation type="submission" date="2023-11" db="EMBL/GenBank/DDBJ databases">
        <title>Dfirmibasis_genome.</title>
        <authorList>
            <person name="Edelbroek B."/>
            <person name="Kjellin J."/>
            <person name="Jerlstrom-Hultqvist J."/>
            <person name="Soderbom F."/>
        </authorList>
    </citation>
    <scope>NUCLEOTIDE SEQUENCE [LARGE SCALE GENOMIC DNA]</scope>
    <source>
        <strain evidence="2 3">TNS-C-14</strain>
    </source>
</reference>
<dbReference type="PANTHER" id="PTHR32134:SF173">
    <property type="entry name" value="FNIP REPEAT-CONTAINING PROTEIN-RELATED"/>
    <property type="match status" value="1"/>
</dbReference>
<dbReference type="PANTHER" id="PTHR32134">
    <property type="entry name" value="FNIP REPEAT-CONTAINING PROTEIN"/>
    <property type="match status" value="1"/>
</dbReference>
<gene>
    <name evidence="2" type="ORF">RB653_002562</name>
</gene>
<dbReference type="InterPro" id="IPR008615">
    <property type="entry name" value="FNIP"/>
</dbReference>